<accession>A0A6L9Y4N8</accession>
<dbReference type="GO" id="GO:0004180">
    <property type="term" value="F:carboxypeptidase activity"/>
    <property type="evidence" value="ECO:0007669"/>
    <property type="project" value="UniProtKB-KW"/>
</dbReference>
<dbReference type="InterPro" id="IPR011815">
    <property type="entry name" value="PBP_1c"/>
</dbReference>
<evidence type="ECO:0000256" key="3">
    <source>
        <dbReference type="ARBA" id="ARBA00007739"/>
    </source>
</evidence>
<dbReference type="SUPFAM" id="SSF56601">
    <property type="entry name" value="beta-lactamase/transpeptidase-like"/>
    <property type="match status" value="1"/>
</dbReference>
<dbReference type="EC" id="2.4.99.28" evidence="10"/>
<comment type="similarity">
    <text evidence="3">In the N-terminal section; belongs to the glycosyltransferase 51 family.</text>
</comment>
<dbReference type="Pfam" id="PF00912">
    <property type="entry name" value="Transgly"/>
    <property type="match status" value="1"/>
</dbReference>
<evidence type="ECO:0000313" key="17">
    <source>
        <dbReference type="Proteomes" id="UP000477651"/>
    </source>
</evidence>
<dbReference type="AlphaFoldDB" id="A0A6L9Y4N8"/>
<keyword evidence="8" id="KW-0378">Hydrolase</keyword>
<dbReference type="SUPFAM" id="SSF53955">
    <property type="entry name" value="Lysozyme-like"/>
    <property type="match status" value="1"/>
</dbReference>
<evidence type="ECO:0000256" key="4">
    <source>
        <dbReference type="ARBA" id="ARBA00022645"/>
    </source>
</evidence>
<gene>
    <name evidence="16" type="primary">pbpC</name>
    <name evidence="16" type="ORF">F9B74_00185</name>
</gene>
<protein>
    <recommendedName>
        <fullName evidence="10">peptidoglycan glycosyltransferase</fullName>
        <ecNumber evidence="10">2.4.99.28</ecNumber>
    </recommendedName>
</protein>
<dbReference type="PANTHER" id="PTHR32282:SF15">
    <property type="entry name" value="PENICILLIN-BINDING PROTEIN 1C"/>
    <property type="match status" value="1"/>
</dbReference>
<comment type="pathway">
    <text evidence="1">Cell wall biogenesis; peptidoglycan biosynthesis.</text>
</comment>
<dbReference type="UniPathway" id="UPA00219"/>
<dbReference type="PANTHER" id="PTHR32282">
    <property type="entry name" value="BINDING PROTEIN TRANSPEPTIDASE, PUTATIVE-RELATED"/>
    <property type="match status" value="1"/>
</dbReference>
<comment type="caution">
    <text evidence="16">The sequence shown here is derived from an EMBL/GenBank/DDBJ whole genome shotgun (WGS) entry which is preliminary data.</text>
</comment>
<evidence type="ECO:0000256" key="6">
    <source>
        <dbReference type="ARBA" id="ARBA00022676"/>
    </source>
</evidence>
<keyword evidence="12" id="KW-1133">Transmembrane helix</keyword>
<evidence type="ECO:0000313" key="16">
    <source>
        <dbReference type="EMBL" id="NEN74748.1"/>
    </source>
</evidence>
<dbReference type="RefSeq" id="WP_163763564.1">
    <property type="nucleotide sequence ID" value="NZ_JAAGYR010000001.1"/>
</dbReference>
<evidence type="ECO:0000256" key="1">
    <source>
        <dbReference type="ARBA" id="ARBA00004752"/>
    </source>
</evidence>
<dbReference type="InterPro" id="IPR050396">
    <property type="entry name" value="Glycosyltr_51/Transpeptidase"/>
</dbReference>
<dbReference type="InterPro" id="IPR012338">
    <property type="entry name" value="Beta-lactam/transpept-like"/>
</dbReference>
<evidence type="ECO:0000256" key="9">
    <source>
        <dbReference type="ARBA" id="ARBA00023268"/>
    </source>
</evidence>
<dbReference type="NCBIfam" id="TIGR02073">
    <property type="entry name" value="PBP_1c"/>
    <property type="match status" value="1"/>
</dbReference>
<dbReference type="Pfam" id="PF06832">
    <property type="entry name" value="BiPBP_C"/>
    <property type="match status" value="1"/>
</dbReference>
<feature type="domain" description="Glycosyl transferase family 51" evidence="14">
    <location>
        <begin position="64"/>
        <end position="214"/>
    </location>
</feature>
<evidence type="ECO:0000256" key="5">
    <source>
        <dbReference type="ARBA" id="ARBA00022670"/>
    </source>
</evidence>
<evidence type="ECO:0000256" key="8">
    <source>
        <dbReference type="ARBA" id="ARBA00022801"/>
    </source>
</evidence>
<dbReference type="GO" id="GO:0006508">
    <property type="term" value="P:proteolysis"/>
    <property type="evidence" value="ECO:0007669"/>
    <property type="project" value="UniProtKB-KW"/>
</dbReference>
<dbReference type="Pfam" id="PF00905">
    <property type="entry name" value="Transpeptidase"/>
    <property type="match status" value="1"/>
</dbReference>
<organism evidence="16 17">
    <name type="scientific">Pelistega ratti</name>
    <dbReference type="NCBI Taxonomy" id="2652177"/>
    <lineage>
        <taxon>Bacteria</taxon>
        <taxon>Pseudomonadati</taxon>
        <taxon>Pseudomonadota</taxon>
        <taxon>Betaproteobacteria</taxon>
        <taxon>Burkholderiales</taxon>
        <taxon>Alcaligenaceae</taxon>
        <taxon>Pelistega</taxon>
    </lineage>
</organism>
<evidence type="ECO:0000256" key="11">
    <source>
        <dbReference type="ARBA" id="ARBA00049902"/>
    </source>
</evidence>
<feature type="transmembrane region" description="Helical" evidence="12">
    <location>
        <begin position="7"/>
        <end position="28"/>
    </location>
</feature>
<keyword evidence="12" id="KW-0472">Membrane</keyword>
<dbReference type="Gene3D" id="3.40.710.10">
    <property type="entry name" value="DD-peptidase/beta-lactamase superfamily"/>
    <property type="match status" value="1"/>
</dbReference>
<evidence type="ECO:0000259" key="15">
    <source>
        <dbReference type="Pfam" id="PF06832"/>
    </source>
</evidence>
<comment type="similarity">
    <text evidence="2">In the C-terminal section; belongs to the transpeptidase family.</text>
</comment>
<reference evidence="16 17" key="1">
    <citation type="submission" date="2020-02" db="EMBL/GenBank/DDBJ databases">
        <title>Pelistega sp. NLN82 were isolated from wild rodents of the Hainan Island.</title>
        <authorList>
            <person name="Niu N."/>
            <person name="Zhou J."/>
        </authorList>
    </citation>
    <scope>NUCLEOTIDE SEQUENCE [LARGE SCALE GENOMIC DNA]</scope>
    <source>
        <strain evidence="16 17">NLN82</strain>
    </source>
</reference>
<feature type="domain" description="Penicillin-binding C-terminal" evidence="15">
    <location>
        <begin position="657"/>
        <end position="735"/>
    </location>
</feature>
<dbReference type="GO" id="GO:0008658">
    <property type="term" value="F:penicillin binding"/>
    <property type="evidence" value="ECO:0007669"/>
    <property type="project" value="InterPro"/>
</dbReference>
<dbReference type="InterPro" id="IPR001264">
    <property type="entry name" value="Glyco_trans_51"/>
</dbReference>
<sequence>MKKIIKLLLVFTIFFCVLILGLYIWAWGQVVPSYEQVVRQTQSSSIQIVDRRGEPLIAIRDDFQQRKVPWTKLEAYSPTLHQMVLQSEDKRFYQHHGVDWFAWLGAVKDKLFSSTSRGASTITMQLVGILLPELQRQGKQRSYWQKIQQIAYAIRLEQTWSKEQILEAYLNLVPLRGEVVGMASGAKAFFQKYSYALNQKESALLVAMLKAPNAKINTLVNRTCLLIRPNSCDYLDVFVNNAVSYLHGTFVDEAKEGSHFARAFLKHYLSSIHTTDKTLKSTIDKQLQQFVSERIRTRLMDLFQEQISDAAVVVLDNATGEILAYVGSSGSLSSAQEVDHAQALRQAGSTLKPFLYAQAFDKKYLTAASLLNDSALSIAVDTGLYIPQNYDKGFKGWVSIRKALASSLNIPAVQTLTMLGAESFRNTLVRLGLPLSEEGDFYGYSLALGSADITLLSLTNAYRSLANQGYYTPIKWLSDREENRRITKRVGDNSSAVEVVQDTQGEQVFSPQSAWIIQSILSDRQARALTFGLDSALSTPFDTAVKTGTSKDMRDNWTVGWSSRYTVGVWVGNSAGHSMRNISGVSGAAPIWHDVMQYLHQETPSVFVPMPKGVVVEQIEYKPAIEPSRKEYFIEGTQQQSIRLVSSIAASQEGVGMISMPTDGTIIALDPDIPAENQQLRLEARMVNQQLSKQIQWVLNGKAVSQSNPAYIPLQAGSFKLELLSLSGEKLDEVHFQVRGIR</sequence>
<evidence type="ECO:0000256" key="2">
    <source>
        <dbReference type="ARBA" id="ARBA00007090"/>
    </source>
</evidence>
<dbReference type="InterPro" id="IPR009647">
    <property type="entry name" value="PBP_C"/>
</dbReference>
<feature type="domain" description="Penicillin-binding protein transpeptidase" evidence="13">
    <location>
        <begin position="311"/>
        <end position="595"/>
    </location>
</feature>
<dbReference type="EMBL" id="JAAGYR010000001">
    <property type="protein sequence ID" value="NEN74748.1"/>
    <property type="molecule type" value="Genomic_DNA"/>
</dbReference>
<keyword evidence="5" id="KW-0645">Protease</keyword>
<name>A0A6L9Y4N8_9BURK</name>
<proteinExistence type="inferred from homology"/>
<evidence type="ECO:0000256" key="7">
    <source>
        <dbReference type="ARBA" id="ARBA00022679"/>
    </source>
</evidence>
<dbReference type="GO" id="GO:0008955">
    <property type="term" value="F:peptidoglycan glycosyltransferase activity"/>
    <property type="evidence" value="ECO:0007669"/>
    <property type="project" value="UniProtKB-EC"/>
</dbReference>
<keyword evidence="6" id="KW-0328">Glycosyltransferase</keyword>
<dbReference type="GO" id="GO:0009252">
    <property type="term" value="P:peptidoglycan biosynthetic process"/>
    <property type="evidence" value="ECO:0007669"/>
    <property type="project" value="UniProtKB-UniPathway"/>
</dbReference>
<dbReference type="InterPro" id="IPR001460">
    <property type="entry name" value="PCN-bd_Tpept"/>
</dbReference>
<dbReference type="Proteomes" id="UP000477651">
    <property type="component" value="Unassembled WGS sequence"/>
</dbReference>
<dbReference type="InterPro" id="IPR023346">
    <property type="entry name" value="Lysozyme-like_dom_sf"/>
</dbReference>
<keyword evidence="4" id="KW-0121">Carboxypeptidase</keyword>
<evidence type="ECO:0000256" key="10">
    <source>
        <dbReference type="ARBA" id="ARBA00044770"/>
    </source>
</evidence>
<dbReference type="Gene3D" id="1.10.3810.10">
    <property type="entry name" value="Biosynthetic peptidoglycan transglycosylase-like"/>
    <property type="match status" value="1"/>
</dbReference>
<keyword evidence="7" id="KW-0808">Transferase</keyword>
<comment type="catalytic activity">
    <reaction evidence="11">
        <text>[GlcNAc-(1-&gt;4)-Mur2Ac(oyl-L-Ala-gamma-D-Glu-L-Lys-D-Ala-D-Ala)](n)-di-trans,octa-cis-undecaprenyl diphosphate + beta-D-GlcNAc-(1-&gt;4)-Mur2Ac(oyl-L-Ala-gamma-D-Glu-L-Lys-D-Ala-D-Ala)-di-trans,octa-cis-undecaprenyl diphosphate = [GlcNAc-(1-&gt;4)-Mur2Ac(oyl-L-Ala-gamma-D-Glu-L-Lys-D-Ala-D-Ala)](n+1)-di-trans,octa-cis-undecaprenyl diphosphate + di-trans,octa-cis-undecaprenyl diphosphate + H(+)</text>
        <dbReference type="Rhea" id="RHEA:23708"/>
        <dbReference type="Rhea" id="RHEA-COMP:9602"/>
        <dbReference type="Rhea" id="RHEA-COMP:9603"/>
        <dbReference type="ChEBI" id="CHEBI:15378"/>
        <dbReference type="ChEBI" id="CHEBI:58405"/>
        <dbReference type="ChEBI" id="CHEBI:60033"/>
        <dbReference type="ChEBI" id="CHEBI:78435"/>
        <dbReference type="EC" id="2.4.99.28"/>
    </reaction>
</comment>
<dbReference type="GO" id="GO:0030288">
    <property type="term" value="C:outer membrane-bounded periplasmic space"/>
    <property type="evidence" value="ECO:0007669"/>
    <property type="project" value="TreeGrafter"/>
</dbReference>
<keyword evidence="12" id="KW-0812">Transmembrane</keyword>
<keyword evidence="17" id="KW-1185">Reference proteome</keyword>
<evidence type="ECO:0000259" key="14">
    <source>
        <dbReference type="Pfam" id="PF00912"/>
    </source>
</evidence>
<evidence type="ECO:0000259" key="13">
    <source>
        <dbReference type="Pfam" id="PF00905"/>
    </source>
</evidence>
<evidence type="ECO:0000256" key="12">
    <source>
        <dbReference type="SAM" id="Phobius"/>
    </source>
</evidence>
<dbReference type="InterPro" id="IPR036950">
    <property type="entry name" value="PBP_transglycosylase"/>
</dbReference>
<keyword evidence="9" id="KW-0511">Multifunctional enzyme</keyword>